<dbReference type="PROSITE" id="PS50823">
    <property type="entry name" value="KH_TYPE_2"/>
    <property type="match status" value="1"/>
</dbReference>
<dbReference type="PANTHER" id="PTHR11760:SF19">
    <property type="entry name" value="SMALL RIBOSOMAL SUBUNIT PROTEIN US3C"/>
    <property type="match status" value="1"/>
</dbReference>
<dbReference type="FunFam" id="3.30.300.20:FF:000001">
    <property type="entry name" value="30S ribosomal protein S3"/>
    <property type="match status" value="1"/>
</dbReference>
<proteinExistence type="inferred from homology"/>
<comment type="function">
    <text evidence="6 8">Binds the lower part of the 30S subunit head. Binds mRNA in the 70S ribosome, positioning it for translation.</text>
</comment>
<dbReference type="InterPro" id="IPR009019">
    <property type="entry name" value="KH_sf_prok-type"/>
</dbReference>
<keyword evidence="13" id="KW-1185">Reference proteome</keyword>
<dbReference type="InterPro" id="IPR057258">
    <property type="entry name" value="Ribosomal_uS3"/>
</dbReference>
<keyword evidence="4 8" id="KW-0689">Ribosomal protein</keyword>
<dbReference type="AlphaFoldDB" id="A0A1U7NGK8"/>
<dbReference type="OrthoDB" id="9806396at2"/>
<dbReference type="Pfam" id="PF07650">
    <property type="entry name" value="KH_2"/>
    <property type="match status" value="1"/>
</dbReference>
<feature type="domain" description="KH type-2" evidence="11">
    <location>
        <begin position="39"/>
        <end position="120"/>
    </location>
</feature>
<name>A0A1U7NGK8_9FIRM</name>
<evidence type="ECO:0000256" key="4">
    <source>
        <dbReference type="ARBA" id="ARBA00022980"/>
    </source>
</evidence>
<dbReference type="InterPro" id="IPR036419">
    <property type="entry name" value="Ribosomal_S3_C_sf"/>
</dbReference>
<keyword evidence="5 8" id="KW-0687">Ribonucleoprotein</keyword>
<dbReference type="SMART" id="SM00322">
    <property type="entry name" value="KH"/>
    <property type="match status" value="1"/>
</dbReference>
<evidence type="ECO:0000256" key="9">
    <source>
        <dbReference type="RuleBase" id="RU003624"/>
    </source>
</evidence>
<dbReference type="GO" id="GO:0022627">
    <property type="term" value="C:cytosolic small ribosomal subunit"/>
    <property type="evidence" value="ECO:0007669"/>
    <property type="project" value="TreeGrafter"/>
</dbReference>
<accession>A0A1U7NGK8</accession>
<dbReference type="GO" id="GO:0003735">
    <property type="term" value="F:structural constituent of ribosome"/>
    <property type="evidence" value="ECO:0007669"/>
    <property type="project" value="InterPro"/>
</dbReference>
<feature type="compositionally biased region" description="Basic residues" evidence="10">
    <location>
        <begin position="234"/>
        <end position="244"/>
    </location>
</feature>
<dbReference type="InterPro" id="IPR004087">
    <property type="entry name" value="KH_dom"/>
</dbReference>
<dbReference type="Gene3D" id="3.30.1140.32">
    <property type="entry name" value="Ribosomal protein S3, C-terminal domain"/>
    <property type="match status" value="1"/>
</dbReference>
<dbReference type="Proteomes" id="UP000186341">
    <property type="component" value="Unassembled WGS sequence"/>
</dbReference>
<feature type="region of interest" description="Disordered" evidence="10">
    <location>
        <begin position="226"/>
        <end position="286"/>
    </location>
</feature>
<dbReference type="SUPFAM" id="SSF54821">
    <property type="entry name" value="Ribosomal protein S3 C-terminal domain"/>
    <property type="match status" value="1"/>
</dbReference>
<dbReference type="Pfam" id="PF00189">
    <property type="entry name" value="Ribosomal_S3_C"/>
    <property type="match status" value="1"/>
</dbReference>
<dbReference type="InterPro" id="IPR018280">
    <property type="entry name" value="Ribosomal_uS3_CS"/>
</dbReference>
<evidence type="ECO:0000256" key="8">
    <source>
        <dbReference type="HAMAP-Rule" id="MF_01309"/>
    </source>
</evidence>
<dbReference type="InterPro" id="IPR005704">
    <property type="entry name" value="Ribosomal_uS3_bac-typ"/>
</dbReference>
<dbReference type="CDD" id="cd02412">
    <property type="entry name" value="KH-II_30S_S3"/>
    <property type="match status" value="1"/>
</dbReference>
<feature type="compositionally biased region" description="Low complexity" evidence="10">
    <location>
        <begin position="255"/>
        <end position="265"/>
    </location>
</feature>
<dbReference type="GO" id="GO:0019843">
    <property type="term" value="F:rRNA binding"/>
    <property type="evidence" value="ECO:0007669"/>
    <property type="project" value="UniProtKB-UniRule"/>
</dbReference>
<comment type="similarity">
    <text evidence="1 8 9">Belongs to the universal ribosomal protein uS3 family.</text>
</comment>
<reference evidence="12 13" key="1">
    <citation type="submission" date="2016-11" db="EMBL/GenBank/DDBJ databases">
        <title>Description of two novel members of the family Erysipelotrichaceae: Ileibacterium lipovorans gen. nov., sp. nov. and Dubosiella newyorkensis, gen. nov., sp. nov.</title>
        <authorList>
            <person name="Cox L.M."/>
            <person name="Sohn J."/>
            <person name="Tyrrell K.L."/>
            <person name="Citron D.M."/>
            <person name="Lawson P.A."/>
            <person name="Patel N.B."/>
            <person name="Iizumi T."/>
            <person name="Perez-Perez G.I."/>
            <person name="Goldstein E.J."/>
            <person name="Blaser M.J."/>
        </authorList>
    </citation>
    <scope>NUCLEOTIDE SEQUENCE [LARGE SCALE GENOMIC DNA]</scope>
    <source>
        <strain evidence="12 13">NYU-BL-A3</strain>
    </source>
</reference>
<evidence type="ECO:0000256" key="6">
    <source>
        <dbReference type="ARBA" id="ARBA00024998"/>
    </source>
</evidence>
<protein>
    <recommendedName>
        <fullName evidence="7 8">Small ribosomal subunit protein uS3</fullName>
    </recommendedName>
</protein>
<dbReference type="Gene3D" id="3.30.300.20">
    <property type="match status" value="1"/>
</dbReference>
<dbReference type="GO" id="GO:0006412">
    <property type="term" value="P:translation"/>
    <property type="evidence" value="ECO:0007669"/>
    <property type="project" value="UniProtKB-UniRule"/>
</dbReference>
<comment type="caution">
    <text evidence="12">The sequence shown here is derived from an EMBL/GenBank/DDBJ whole genome shotgun (WGS) entry which is preliminary data.</text>
</comment>
<dbReference type="GeneID" id="82202626"/>
<sequence length="286" mass="31970">MGQKVNPIGMRTGIIRDWQSRWYADDKEFSKLLMEDVKIRKFIEDYYSKLSKATQDKRKADPQISRIEIERTQNRMTIIIRTAHPGVVIGQDGKSIEGLKKKLEKMVSVKNLQINVVEIANPNLDARLVARWIANELEGRKSFRATQKKAIQNTMRAGAKGIKTAVSGRLGGADIARTEGYSEGVVPLHTLRSDIDYALEEAATTYGRLGVKVWICRGEVLPGEMVQEPEAPKQRRPRPARGRNGRGSNRGQGRNGNRPNNRQGRSAAGRNNSRQNDAAQNKGGNN</sequence>
<dbReference type="PROSITE" id="PS00548">
    <property type="entry name" value="RIBOSOMAL_S3"/>
    <property type="match status" value="1"/>
</dbReference>
<dbReference type="InterPro" id="IPR015946">
    <property type="entry name" value="KH_dom-like_a/b"/>
</dbReference>
<dbReference type="NCBIfam" id="TIGR01009">
    <property type="entry name" value="rpsC_bact"/>
    <property type="match status" value="1"/>
</dbReference>
<dbReference type="InterPro" id="IPR004044">
    <property type="entry name" value="KH_dom_type_2"/>
</dbReference>
<keyword evidence="3 8" id="KW-0694">RNA-binding</keyword>
<evidence type="ECO:0000259" key="11">
    <source>
        <dbReference type="PROSITE" id="PS50823"/>
    </source>
</evidence>
<dbReference type="PANTHER" id="PTHR11760">
    <property type="entry name" value="30S/40S RIBOSOMAL PROTEIN S3"/>
    <property type="match status" value="1"/>
</dbReference>
<evidence type="ECO:0000256" key="7">
    <source>
        <dbReference type="ARBA" id="ARBA00035257"/>
    </source>
</evidence>
<dbReference type="HAMAP" id="MF_01309_B">
    <property type="entry name" value="Ribosomal_uS3_B"/>
    <property type="match status" value="1"/>
</dbReference>
<evidence type="ECO:0000256" key="10">
    <source>
        <dbReference type="SAM" id="MobiDB-lite"/>
    </source>
</evidence>
<keyword evidence="2 8" id="KW-0699">rRNA-binding</keyword>
<evidence type="ECO:0000256" key="5">
    <source>
        <dbReference type="ARBA" id="ARBA00023274"/>
    </source>
</evidence>
<comment type="subunit">
    <text evidence="8">Part of the 30S ribosomal subunit. Forms a tight complex with proteins S10 and S14.</text>
</comment>
<gene>
    <name evidence="8" type="primary">rpsC</name>
    <name evidence="12" type="ORF">BO222_05290</name>
</gene>
<evidence type="ECO:0000256" key="2">
    <source>
        <dbReference type="ARBA" id="ARBA00022730"/>
    </source>
</evidence>
<dbReference type="RefSeq" id="WP_075819048.1">
    <property type="nucleotide sequence ID" value="NZ_CAOUMU010000075.1"/>
</dbReference>
<evidence type="ECO:0000256" key="1">
    <source>
        <dbReference type="ARBA" id="ARBA00010761"/>
    </source>
</evidence>
<feature type="compositionally biased region" description="Polar residues" evidence="10">
    <location>
        <begin position="269"/>
        <end position="286"/>
    </location>
</feature>
<dbReference type="GO" id="GO:0003729">
    <property type="term" value="F:mRNA binding"/>
    <property type="evidence" value="ECO:0007669"/>
    <property type="project" value="UniProtKB-UniRule"/>
</dbReference>
<dbReference type="InterPro" id="IPR001351">
    <property type="entry name" value="Ribosomal_uS3_C"/>
</dbReference>
<organism evidence="12 13">
    <name type="scientific">Ileibacterium valens</name>
    <dbReference type="NCBI Taxonomy" id="1862668"/>
    <lineage>
        <taxon>Bacteria</taxon>
        <taxon>Bacillati</taxon>
        <taxon>Bacillota</taxon>
        <taxon>Erysipelotrichia</taxon>
        <taxon>Erysipelotrichales</taxon>
        <taxon>Erysipelotrichaceae</taxon>
        <taxon>Ileibacterium</taxon>
    </lineage>
</organism>
<dbReference type="EMBL" id="MPJW01000111">
    <property type="protein sequence ID" value="OLU40320.1"/>
    <property type="molecule type" value="Genomic_DNA"/>
</dbReference>
<dbReference type="SUPFAM" id="SSF54814">
    <property type="entry name" value="Prokaryotic type KH domain (KH-domain type II)"/>
    <property type="match status" value="1"/>
</dbReference>
<evidence type="ECO:0000256" key="3">
    <source>
        <dbReference type="ARBA" id="ARBA00022884"/>
    </source>
</evidence>
<evidence type="ECO:0000313" key="12">
    <source>
        <dbReference type="EMBL" id="OLU40320.1"/>
    </source>
</evidence>
<evidence type="ECO:0000313" key="13">
    <source>
        <dbReference type="Proteomes" id="UP000186341"/>
    </source>
</evidence>